<sequence length="62" mass="6376">MAQLVPSKGMLETGLALLLVVLAAVSCLSMTAYLLPLDLLCLQLVGVLHISEARSAISVAPG</sequence>
<keyword evidence="2" id="KW-1185">Reference proteome</keyword>
<gene>
    <name evidence="1" type="ORF">U9M48_036803</name>
</gene>
<evidence type="ECO:0000313" key="1">
    <source>
        <dbReference type="EMBL" id="WVZ90508.1"/>
    </source>
</evidence>
<dbReference type="AlphaFoldDB" id="A0AAQ3X9B9"/>
<reference evidence="1 2" key="1">
    <citation type="submission" date="2024-02" db="EMBL/GenBank/DDBJ databases">
        <title>High-quality chromosome-scale genome assembly of Pensacola bahiagrass (Paspalum notatum Flugge var. saurae).</title>
        <authorList>
            <person name="Vega J.M."/>
            <person name="Podio M."/>
            <person name="Orjuela J."/>
            <person name="Siena L.A."/>
            <person name="Pessino S.C."/>
            <person name="Combes M.C."/>
            <person name="Mariac C."/>
            <person name="Albertini E."/>
            <person name="Pupilli F."/>
            <person name="Ortiz J.P.A."/>
            <person name="Leblanc O."/>
        </authorList>
    </citation>
    <scope>NUCLEOTIDE SEQUENCE [LARGE SCALE GENOMIC DNA]</scope>
    <source>
        <strain evidence="1">R1</strain>
        <tissue evidence="1">Leaf</tissue>
    </source>
</reference>
<dbReference type="Proteomes" id="UP001341281">
    <property type="component" value="Chromosome 08"/>
</dbReference>
<dbReference type="EMBL" id="CP144752">
    <property type="protein sequence ID" value="WVZ90508.1"/>
    <property type="molecule type" value="Genomic_DNA"/>
</dbReference>
<organism evidence="1 2">
    <name type="scientific">Paspalum notatum var. saurae</name>
    <dbReference type="NCBI Taxonomy" id="547442"/>
    <lineage>
        <taxon>Eukaryota</taxon>
        <taxon>Viridiplantae</taxon>
        <taxon>Streptophyta</taxon>
        <taxon>Embryophyta</taxon>
        <taxon>Tracheophyta</taxon>
        <taxon>Spermatophyta</taxon>
        <taxon>Magnoliopsida</taxon>
        <taxon>Liliopsida</taxon>
        <taxon>Poales</taxon>
        <taxon>Poaceae</taxon>
        <taxon>PACMAD clade</taxon>
        <taxon>Panicoideae</taxon>
        <taxon>Andropogonodae</taxon>
        <taxon>Paspaleae</taxon>
        <taxon>Paspalinae</taxon>
        <taxon>Paspalum</taxon>
    </lineage>
</organism>
<accession>A0AAQ3X9B9</accession>
<proteinExistence type="predicted"/>
<name>A0AAQ3X9B9_PASNO</name>
<protein>
    <submittedName>
        <fullName evidence="1">Uncharacterized protein</fullName>
    </submittedName>
</protein>
<evidence type="ECO:0000313" key="2">
    <source>
        <dbReference type="Proteomes" id="UP001341281"/>
    </source>
</evidence>